<dbReference type="SUPFAM" id="SSF48403">
    <property type="entry name" value="Ankyrin repeat"/>
    <property type="match status" value="4"/>
</dbReference>
<evidence type="ECO:0000256" key="2">
    <source>
        <dbReference type="SAM" id="MobiDB-lite"/>
    </source>
</evidence>
<keyword evidence="6" id="KW-1185">Reference proteome</keyword>
<feature type="domain" description="PGG" evidence="4">
    <location>
        <begin position="1252"/>
        <end position="1350"/>
    </location>
</feature>
<feature type="compositionally biased region" description="Basic and acidic residues" evidence="2">
    <location>
        <begin position="458"/>
        <end position="492"/>
    </location>
</feature>
<proteinExistence type="predicted"/>
<feature type="transmembrane region" description="Helical" evidence="3">
    <location>
        <begin position="1327"/>
        <end position="1352"/>
    </location>
</feature>
<dbReference type="SMART" id="SM00248">
    <property type="entry name" value="ANK"/>
    <property type="match status" value="12"/>
</dbReference>
<dbReference type="EMBL" id="CP097504">
    <property type="protein sequence ID" value="URD91356.1"/>
    <property type="molecule type" value="Genomic_DNA"/>
</dbReference>
<accession>A0A9E7FBJ8</accession>
<feature type="region of interest" description="Disordered" evidence="2">
    <location>
        <begin position="656"/>
        <end position="703"/>
    </location>
</feature>
<dbReference type="Proteomes" id="UP001055439">
    <property type="component" value="Chromosome 2"/>
</dbReference>
<keyword evidence="1" id="KW-0040">ANK repeat</keyword>
<feature type="region of interest" description="Disordered" evidence="2">
    <location>
        <begin position="1016"/>
        <end position="1043"/>
    </location>
</feature>
<dbReference type="Gene3D" id="1.25.40.20">
    <property type="entry name" value="Ankyrin repeat-containing domain"/>
    <property type="match status" value="4"/>
</dbReference>
<dbReference type="Pfam" id="PF12796">
    <property type="entry name" value="Ank_2"/>
    <property type="match status" value="1"/>
</dbReference>
<dbReference type="InterPro" id="IPR036770">
    <property type="entry name" value="Ankyrin_rpt-contain_sf"/>
</dbReference>
<dbReference type="PANTHER" id="PTHR24177">
    <property type="entry name" value="CASKIN"/>
    <property type="match status" value="1"/>
</dbReference>
<evidence type="ECO:0000259" key="4">
    <source>
        <dbReference type="Pfam" id="PF13962"/>
    </source>
</evidence>
<feature type="region of interest" description="Disordered" evidence="2">
    <location>
        <begin position="1695"/>
        <end position="1724"/>
    </location>
</feature>
<dbReference type="InterPro" id="IPR026961">
    <property type="entry name" value="PGG_dom"/>
</dbReference>
<sequence length="1821" mass="204409">MDPTSREDDENRPPSVFDVDYFCTVTSLIQQEKFNDLLPLAMKTDPPRNLMADPVLNLVIACKKTDLAKRLIQNMPAEKPGPLWYANYQGDTAGDLDVAKALLGKNPQLVNERNRKNETPLHKAALYGHETMFWELVKPGLHDPYQRREDGATVLHCAIMGSAPALALKIAKAYPQLITSRNDAAVTPMQLMVTVPGLFRSLTNLGPLEAAIYKLIPYEEDSGMPRVVDEEKPTDSSDVVPMIERLEKQKKTHKETLELIEFLACYPGHMEFYYKGRQKEKEEEVNGGALALEIARQYPELITSRNEEAVAPLQLMVTIPELFRSQMVLGSLESFLFRLIPLEEDAPKTRDGDEEAPKSMDRADATEEIEEDDYEHLERPRRIRSKFPSQYTPLLDLLELMHIPARWIQVFLFNILKQLSPRIRRLEEIKRTHREALQLIEHLVHKEEYVDFFSQGTDKGKGHAETSNDNGVDKAAHEHAQEVTGERHRESGGRRDQLVIAFAEKFFKFASHGNDKVTAQELRKCMQDAMGALSAESARWNEPPLILGAQMGLPEYVRTILKVSPEAATYLDTEGRSVLQVAIEHGNLEIVETIREMTEGHNPILPSWLLSSVDETTGETILHFASVKGPDNYQDAVQMQDELRWSGSLWRVLDMAAPSSTDRPTHAADAGTGSTTKEEKMPSASGSTQPADGAGRGGSEEPPHALDVARFRRLNWLIHRENVDVNELLRLVEQDNHVNLMNDPLLSVVIACNKPELAVRLIEKISNDILEAYNYNGDTALHVAAAMDDKKVALELIRRMPDLVHKRNVKQEIPLHKAALYGLQDMFWLLVAKKSSPEARREDGATMLHCAIMGNAPVLALQIAQGHRHQIESRNEHALTPLQLLVTIPEAFRSQVVLGALDSFIYDWIPLEEDSSKMNKRDEEAANRSSIGVAQEDDGDHSPRSFRSKFPSNYSTLFDLLEFINIPVSPRVQRMERKKKNHTETMHLIEYLAQAGYFEFFVRGKDPTQVTTIASEALDGQFGPPETPPETVQEGHAEKKDTEAPDAVKELIQGMSDKLYKLVSVESETPVSTAIKEAAQSVEKVLKALSPSSEERWNEPPLILGAQMGLHDFVGKILQVCPQSATYLDTKGRNVLRVAIESGNRETVETIRGMTQGDNPILPSWLLSSIDSKTRNTILHFASEKVGDAGDDAVQMQDEIRWFEMVKEMVPRELVYSRNTDEKTAREIFTESHKEMFKNCKNQLMEMGKTCSGLVAAVVFASSFSIPGEKDPRTGNPVYFNRLPFKVFTHAYVIGLSCAATSLVLFLSLVISPYKEQQFRRAIPTKYFFACFSFGLALTALLLAFICNIFLQIYGGQTTLAKDIAQLVLELAVFPIVCLVVLLYRGANFGPSFFRLESISINIRHTSSASWSVPYELLRDGTEDADPPHEHNRRHFLTVKSHIRQMKHKELLALAEKDPDRPVNLMADTLLHVVIACNKTDLAKSIIRQMPVETLVAKNLYGDTALHVAAAVGNSEVAKELFGRSKYLIGEQNLKQETPLHKAAFYGHHDMFMCLVDDGKGSPFERREVGATMLHCANMGNAPGLALEIAENFPVLITSRNTMAVTPLQLMVTVPGLFRSQMVLGSSESILYYFIPLEKDSHRTRRRDEEEAAGSFNDALYPRTRHLDKIKRTHRKALELIEYLARDPTNMEFDVLGRKQDDGGAPAAGLPERGGPQDQPNASAASIRRWNEPPLILGAQMGIPEFVSTILQVCPEAATYLDTRGRSVLQVAIEHGNREIVRTIREMTRGKNPILRSWLLSRVDKRTGRTIALCFGKDPRA</sequence>
<protein>
    <submittedName>
        <fullName evidence="5">ANK</fullName>
    </submittedName>
</protein>
<organism evidence="5 6">
    <name type="scientific">Musa troglodytarum</name>
    <name type="common">fe'i banana</name>
    <dbReference type="NCBI Taxonomy" id="320322"/>
    <lineage>
        <taxon>Eukaryota</taxon>
        <taxon>Viridiplantae</taxon>
        <taxon>Streptophyta</taxon>
        <taxon>Embryophyta</taxon>
        <taxon>Tracheophyta</taxon>
        <taxon>Spermatophyta</taxon>
        <taxon>Magnoliopsida</taxon>
        <taxon>Liliopsida</taxon>
        <taxon>Zingiberales</taxon>
        <taxon>Musaceae</taxon>
        <taxon>Musa</taxon>
    </lineage>
</organism>
<dbReference type="PROSITE" id="PS50297">
    <property type="entry name" value="ANK_REP_REGION"/>
    <property type="match status" value="1"/>
</dbReference>
<feature type="compositionally biased region" description="Basic and acidic residues" evidence="2">
    <location>
        <begin position="1033"/>
        <end position="1043"/>
    </location>
</feature>
<evidence type="ECO:0000256" key="1">
    <source>
        <dbReference type="PROSITE-ProRule" id="PRU00023"/>
    </source>
</evidence>
<dbReference type="Pfam" id="PF13962">
    <property type="entry name" value="PGG"/>
    <property type="match status" value="1"/>
</dbReference>
<feature type="transmembrane region" description="Helical" evidence="3">
    <location>
        <begin position="1291"/>
        <end position="1315"/>
    </location>
</feature>
<feature type="repeat" description="ANK" evidence="1">
    <location>
        <begin position="1501"/>
        <end position="1522"/>
    </location>
</feature>
<feature type="region of interest" description="Disordered" evidence="2">
    <location>
        <begin position="919"/>
        <end position="946"/>
    </location>
</feature>
<keyword evidence="3" id="KW-0812">Transmembrane</keyword>
<feature type="compositionally biased region" description="Basic and acidic residues" evidence="2">
    <location>
        <begin position="347"/>
        <end position="365"/>
    </location>
</feature>
<feature type="region of interest" description="Disordered" evidence="2">
    <location>
        <begin position="347"/>
        <end position="368"/>
    </location>
</feature>
<evidence type="ECO:0000256" key="3">
    <source>
        <dbReference type="SAM" id="Phobius"/>
    </source>
</evidence>
<evidence type="ECO:0000313" key="6">
    <source>
        <dbReference type="Proteomes" id="UP001055439"/>
    </source>
</evidence>
<evidence type="ECO:0000313" key="5">
    <source>
        <dbReference type="EMBL" id="URD91356.1"/>
    </source>
</evidence>
<keyword evidence="3" id="KW-1133">Transmembrane helix</keyword>
<feature type="transmembrane region" description="Helical" evidence="3">
    <location>
        <begin position="1364"/>
        <end position="1384"/>
    </location>
</feature>
<dbReference type="InterPro" id="IPR002110">
    <property type="entry name" value="Ankyrin_rpt"/>
</dbReference>
<dbReference type="GO" id="GO:0016020">
    <property type="term" value="C:membrane"/>
    <property type="evidence" value="ECO:0007669"/>
    <property type="project" value="TreeGrafter"/>
</dbReference>
<reference evidence="5" key="1">
    <citation type="submission" date="2022-05" db="EMBL/GenBank/DDBJ databases">
        <title>The Musa troglodytarum L. genome provides insights into the mechanism of non-climacteric behaviour and enrichment of carotenoids.</title>
        <authorList>
            <person name="Wang J."/>
        </authorList>
    </citation>
    <scope>NUCLEOTIDE SEQUENCE</scope>
    <source>
        <tissue evidence="5">Leaf</tissue>
    </source>
</reference>
<keyword evidence="3" id="KW-0472">Membrane</keyword>
<gene>
    <name evidence="5" type="ORF">MUK42_36553</name>
</gene>
<dbReference type="PANTHER" id="PTHR24177:SF463">
    <property type="entry name" value="OS09G0331600 PROTEIN"/>
    <property type="match status" value="1"/>
</dbReference>
<name>A0A9E7FBJ8_9LILI</name>
<feature type="region of interest" description="Disordered" evidence="2">
    <location>
        <begin position="457"/>
        <end position="492"/>
    </location>
</feature>
<dbReference type="Pfam" id="PF00023">
    <property type="entry name" value="Ank"/>
    <property type="match status" value="1"/>
</dbReference>
<dbReference type="PROSITE" id="PS50088">
    <property type="entry name" value="ANK_REPEAT"/>
    <property type="match status" value="1"/>
</dbReference>
<dbReference type="OrthoDB" id="784923at2759"/>